<feature type="binding site" evidence="7">
    <location>
        <position position="63"/>
    </location>
    <ligand>
        <name>tRNA</name>
        <dbReference type="ChEBI" id="CHEBI:17843"/>
    </ligand>
</feature>
<comment type="subunit">
    <text evidence="7">Monomer.</text>
</comment>
<comment type="function">
    <text evidence="7">Hydrolyzes ribosome-free peptidyl-tRNAs (with 1 or more amino acids incorporated), which drop off the ribosome during protein synthesis, or as a result of ribosome stalling.</text>
</comment>
<dbReference type="PANTHER" id="PTHR17224">
    <property type="entry name" value="PEPTIDYL-TRNA HYDROLASE"/>
    <property type="match status" value="1"/>
</dbReference>
<protein>
    <recommendedName>
        <fullName evidence="6 7">Peptidyl-tRNA hydrolase</fullName>
        <shortName evidence="7">Pth</shortName>
        <ecNumber evidence="1 7">3.1.1.29</ecNumber>
    </recommendedName>
</protein>
<accession>A0ABZ3IWA1</accession>
<evidence type="ECO:0000256" key="2">
    <source>
        <dbReference type="ARBA" id="ARBA00022555"/>
    </source>
</evidence>
<proteinExistence type="inferred from homology"/>
<dbReference type="InterPro" id="IPR036416">
    <property type="entry name" value="Pept_tRNA_hydro_sf"/>
</dbReference>
<keyword evidence="7" id="KW-0963">Cytoplasm</keyword>
<feature type="site" description="Stabilizes the basic form of H active site to accept a proton" evidence="7">
    <location>
        <position position="90"/>
    </location>
</feature>
<evidence type="ECO:0000256" key="4">
    <source>
        <dbReference type="ARBA" id="ARBA00022884"/>
    </source>
</evidence>
<feature type="active site" description="Proton acceptor" evidence="7">
    <location>
        <position position="19"/>
    </location>
</feature>
<dbReference type="Proteomes" id="UP000216052">
    <property type="component" value="Chromosome"/>
</dbReference>
<keyword evidence="2 7" id="KW-0820">tRNA-binding</keyword>
<reference evidence="10" key="1">
    <citation type="submission" date="2024-05" db="EMBL/GenBank/DDBJ databases">
        <title>Isolation and characterization of Sporomusa carbonis sp. nov., a carboxydotrophic hydrogenogen in the genus of Sporomusa isolated from a charcoal burning pile.</title>
        <authorList>
            <person name="Boeer T."/>
            <person name="Rosenbaum F."/>
            <person name="Eysell L."/>
            <person name="Mueller V."/>
            <person name="Daniel R."/>
            <person name="Poehlein A."/>
        </authorList>
    </citation>
    <scope>NUCLEOTIDE SEQUENCE [LARGE SCALE GENOMIC DNA]</scope>
    <source>
        <strain evidence="10">DSM 3132</strain>
    </source>
</reference>
<evidence type="ECO:0000256" key="1">
    <source>
        <dbReference type="ARBA" id="ARBA00013260"/>
    </source>
</evidence>
<sequence length="189" mass="21026">MKIVVGLGNPGQEYSATRHNIGFMTVDNLAERWAVTSWRERYNAMVAEYRGEETVLLVKPQTFMNLSGRAVVPLAAFYKVPYEDIIVIYDDLDLPTGRLRLRLKGGSGGHRGIESLLYESGKDDFSRVRIGIGRPPAGWETVNYVIGRFTAEEIPVIQQAIDNAADAVECILQEGFNKAMNKFNKGQAG</sequence>
<evidence type="ECO:0000256" key="9">
    <source>
        <dbReference type="RuleBase" id="RU004320"/>
    </source>
</evidence>
<dbReference type="EMBL" id="CP155571">
    <property type="protein sequence ID" value="XFO70280.1"/>
    <property type="molecule type" value="Genomic_DNA"/>
</dbReference>
<dbReference type="InterPro" id="IPR018171">
    <property type="entry name" value="Pept_tRNA_hydro_CS"/>
</dbReference>
<dbReference type="HAMAP" id="MF_00083">
    <property type="entry name" value="Pept_tRNA_hydro_bact"/>
    <property type="match status" value="1"/>
</dbReference>
<feature type="binding site" evidence="7">
    <location>
        <position position="14"/>
    </location>
    <ligand>
        <name>tRNA</name>
        <dbReference type="ChEBI" id="CHEBI:17843"/>
    </ligand>
</feature>
<dbReference type="PANTHER" id="PTHR17224:SF1">
    <property type="entry name" value="PEPTIDYL-TRNA HYDROLASE"/>
    <property type="match status" value="1"/>
</dbReference>
<feature type="binding site" evidence="7">
    <location>
        <position position="65"/>
    </location>
    <ligand>
        <name>tRNA</name>
        <dbReference type="ChEBI" id="CHEBI:17843"/>
    </ligand>
</feature>
<evidence type="ECO:0000256" key="8">
    <source>
        <dbReference type="RuleBase" id="RU000673"/>
    </source>
</evidence>
<comment type="function">
    <text evidence="7">Catalyzes the release of premature peptidyl moieties from peptidyl-tRNA molecules trapped in stalled 50S ribosomal subunits, and thus maintains levels of free tRNAs and 50S ribosomes.</text>
</comment>
<keyword evidence="4 7" id="KW-0694">RNA-binding</keyword>
<gene>
    <name evidence="7 10" type="primary">pth</name>
    <name evidence="10" type="ORF">SPACI_002680</name>
</gene>
<evidence type="ECO:0000256" key="6">
    <source>
        <dbReference type="ARBA" id="ARBA00050038"/>
    </source>
</evidence>
<evidence type="ECO:0000256" key="5">
    <source>
        <dbReference type="ARBA" id="ARBA00038063"/>
    </source>
</evidence>
<feature type="site" description="Discriminates between blocked and unblocked aminoacyl-tRNA" evidence="7">
    <location>
        <position position="9"/>
    </location>
</feature>
<evidence type="ECO:0000256" key="7">
    <source>
        <dbReference type="HAMAP-Rule" id="MF_00083"/>
    </source>
</evidence>
<dbReference type="GO" id="GO:0004045">
    <property type="term" value="F:peptidyl-tRNA hydrolase activity"/>
    <property type="evidence" value="ECO:0007669"/>
    <property type="project" value="UniProtKB-EC"/>
</dbReference>
<dbReference type="CDD" id="cd00462">
    <property type="entry name" value="PTH"/>
    <property type="match status" value="1"/>
</dbReference>
<dbReference type="RefSeq" id="WP_093793836.1">
    <property type="nucleotide sequence ID" value="NZ_CP155571.1"/>
</dbReference>
<evidence type="ECO:0000256" key="3">
    <source>
        <dbReference type="ARBA" id="ARBA00022801"/>
    </source>
</evidence>
<evidence type="ECO:0000313" key="11">
    <source>
        <dbReference type="Proteomes" id="UP000216052"/>
    </source>
</evidence>
<dbReference type="EC" id="3.1.1.29" evidence="1 7"/>
<comment type="similarity">
    <text evidence="5 7 9">Belongs to the PTH family.</text>
</comment>
<dbReference type="Pfam" id="PF01195">
    <property type="entry name" value="Pept_tRNA_hydro"/>
    <property type="match status" value="1"/>
</dbReference>
<dbReference type="InterPro" id="IPR001328">
    <property type="entry name" value="Pept_tRNA_hydro"/>
</dbReference>
<comment type="catalytic activity">
    <reaction evidence="7 8">
        <text>an N-acyl-L-alpha-aminoacyl-tRNA + H2O = an N-acyl-L-amino acid + a tRNA + H(+)</text>
        <dbReference type="Rhea" id="RHEA:54448"/>
        <dbReference type="Rhea" id="RHEA-COMP:10123"/>
        <dbReference type="Rhea" id="RHEA-COMP:13883"/>
        <dbReference type="ChEBI" id="CHEBI:15377"/>
        <dbReference type="ChEBI" id="CHEBI:15378"/>
        <dbReference type="ChEBI" id="CHEBI:59874"/>
        <dbReference type="ChEBI" id="CHEBI:78442"/>
        <dbReference type="ChEBI" id="CHEBI:138191"/>
        <dbReference type="EC" id="3.1.1.29"/>
    </reaction>
</comment>
<dbReference type="SUPFAM" id="SSF53178">
    <property type="entry name" value="Peptidyl-tRNA hydrolase-like"/>
    <property type="match status" value="1"/>
</dbReference>
<dbReference type="NCBIfam" id="TIGR00447">
    <property type="entry name" value="pth"/>
    <property type="match status" value="1"/>
</dbReference>
<name>A0ABZ3IWA1_SPOA4</name>
<comment type="caution">
    <text evidence="7">Lacks conserved residue(s) required for the propagation of feature annotation.</text>
</comment>
<comment type="subcellular location">
    <subcellularLocation>
        <location evidence="7">Cytoplasm</location>
    </subcellularLocation>
</comment>
<keyword evidence="11" id="KW-1185">Reference proteome</keyword>
<dbReference type="Gene3D" id="3.40.50.1470">
    <property type="entry name" value="Peptidyl-tRNA hydrolase"/>
    <property type="match status" value="1"/>
</dbReference>
<organism evidence="10 11">
    <name type="scientific">Sporomusa acidovorans (strain ATCC 49682 / DSM 3132 / Mol)</name>
    <dbReference type="NCBI Taxonomy" id="1123286"/>
    <lineage>
        <taxon>Bacteria</taxon>
        <taxon>Bacillati</taxon>
        <taxon>Bacillota</taxon>
        <taxon>Negativicutes</taxon>
        <taxon>Selenomonadales</taxon>
        <taxon>Sporomusaceae</taxon>
        <taxon>Sporomusa</taxon>
    </lineage>
</organism>
<evidence type="ECO:0000313" key="10">
    <source>
        <dbReference type="EMBL" id="XFO70280.1"/>
    </source>
</evidence>
<dbReference type="PROSITE" id="PS01195">
    <property type="entry name" value="PEPT_TRNA_HYDROL_1"/>
    <property type="match status" value="1"/>
</dbReference>
<keyword evidence="3 7" id="KW-0378">Hydrolase</keyword>